<dbReference type="RefSeq" id="WP_111320185.1">
    <property type="nucleotide sequence ID" value="NZ_BIFX01000001.1"/>
</dbReference>
<keyword evidence="1" id="KW-0285">Flavoprotein</keyword>
<evidence type="ECO:0000313" key="6">
    <source>
        <dbReference type="EMBL" id="PZW32831.1"/>
    </source>
</evidence>
<dbReference type="InterPro" id="IPR050172">
    <property type="entry name" value="SsuD_RutA_monooxygenase"/>
</dbReference>
<keyword evidence="4" id="KW-0503">Monooxygenase</keyword>
<evidence type="ECO:0000256" key="2">
    <source>
        <dbReference type="ARBA" id="ARBA00022643"/>
    </source>
</evidence>
<dbReference type="NCBIfam" id="TIGR03619">
    <property type="entry name" value="F420_Rv2161c"/>
    <property type="match status" value="1"/>
</dbReference>
<dbReference type="EMBL" id="QKUF01000003">
    <property type="protein sequence ID" value="PZW32831.1"/>
    <property type="molecule type" value="Genomic_DNA"/>
</dbReference>
<evidence type="ECO:0000256" key="4">
    <source>
        <dbReference type="ARBA" id="ARBA00023033"/>
    </source>
</evidence>
<dbReference type="AlphaFoldDB" id="A0A326U9R9"/>
<evidence type="ECO:0000259" key="5">
    <source>
        <dbReference type="Pfam" id="PF00296"/>
    </source>
</evidence>
<dbReference type="OrthoDB" id="3206024at2"/>
<gene>
    <name evidence="6" type="ORF">EI42_01373</name>
</gene>
<reference evidence="6 7" key="1">
    <citation type="submission" date="2018-06" db="EMBL/GenBank/DDBJ databases">
        <title>Genomic Encyclopedia of Archaeal and Bacterial Type Strains, Phase II (KMG-II): from individual species to whole genera.</title>
        <authorList>
            <person name="Goeker M."/>
        </authorList>
    </citation>
    <scope>NUCLEOTIDE SEQUENCE [LARGE SCALE GENOMIC DNA]</scope>
    <source>
        <strain evidence="6 7">ATCC BAA-1881</strain>
    </source>
</reference>
<evidence type="ECO:0000256" key="3">
    <source>
        <dbReference type="ARBA" id="ARBA00023002"/>
    </source>
</evidence>
<protein>
    <submittedName>
        <fullName evidence="6">Luciferase-type oxidoreductase</fullName>
    </submittedName>
</protein>
<dbReference type="PANTHER" id="PTHR42847">
    <property type="entry name" value="ALKANESULFONATE MONOOXYGENASE"/>
    <property type="match status" value="1"/>
</dbReference>
<keyword evidence="7" id="KW-1185">Reference proteome</keyword>
<evidence type="ECO:0000256" key="1">
    <source>
        <dbReference type="ARBA" id="ARBA00022630"/>
    </source>
</evidence>
<dbReference type="Pfam" id="PF00296">
    <property type="entry name" value="Bac_luciferase"/>
    <property type="match status" value="1"/>
</dbReference>
<dbReference type="Proteomes" id="UP000248806">
    <property type="component" value="Unassembled WGS sequence"/>
</dbReference>
<comment type="caution">
    <text evidence="6">The sequence shown here is derived from an EMBL/GenBank/DDBJ whole genome shotgun (WGS) entry which is preliminary data.</text>
</comment>
<dbReference type="PANTHER" id="PTHR42847:SF4">
    <property type="entry name" value="ALKANESULFONATE MONOOXYGENASE-RELATED"/>
    <property type="match status" value="1"/>
</dbReference>
<dbReference type="GO" id="GO:0008726">
    <property type="term" value="F:alkanesulfonate monooxygenase activity"/>
    <property type="evidence" value="ECO:0007669"/>
    <property type="project" value="TreeGrafter"/>
</dbReference>
<dbReference type="Gene3D" id="3.20.20.30">
    <property type="entry name" value="Luciferase-like domain"/>
    <property type="match status" value="1"/>
</dbReference>
<dbReference type="InterPro" id="IPR019921">
    <property type="entry name" value="Lucif-like_OxRdtase_Rv2161c"/>
</dbReference>
<dbReference type="GO" id="GO:0046306">
    <property type="term" value="P:alkanesulfonate catabolic process"/>
    <property type="evidence" value="ECO:0007669"/>
    <property type="project" value="TreeGrafter"/>
</dbReference>
<organism evidence="6 7">
    <name type="scientific">Thermosporothrix hazakensis</name>
    <dbReference type="NCBI Taxonomy" id="644383"/>
    <lineage>
        <taxon>Bacteria</taxon>
        <taxon>Bacillati</taxon>
        <taxon>Chloroflexota</taxon>
        <taxon>Ktedonobacteria</taxon>
        <taxon>Ktedonobacterales</taxon>
        <taxon>Thermosporotrichaceae</taxon>
        <taxon>Thermosporothrix</taxon>
    </lineage>
</organism>
<dbReference type="InterPro" id="IPR036661">
    <property type="entry name" value="Luciferase-like_sf"/>
</dbReference>
<name>A0A326U9R9_THEHA</name>
<accession>A0A326U9R9</accession>
<dbReference type="SUPFAM" id="SSF51679">
    <property type="entry name" value="Bacterial luciferase-like"/>
    <property type="match status" value="1"/>
</dbReference>
<proteinExistence type="predicted"/>
<keyword evidence="2" id="KW-0288">FMN</keyword>
<evidence type="ECO:0000313" key="7">
    <source>
        <dbReference type="Proteomes" id="UP000248806"/>
    </source>
</evidence>
<keyword evidence="3" id="KW-0560">Oxidoreductase</keyword>
<dbReference type="InterPro" id="IPR011251">
    <property type="entry name" value="Luciferase-like_dom"/>
</dbReference>
<sequence>MELGVFLPISGRATGPETLIEAAQSAEALGFAAIWSADRVVTPWEITTAYPYSENRHFIVPPDKPFLDSLTCLAFLAGHTHHIRLGISVLVLPYRHPLYWARVAASIDCLSHGRLIMGVGVGWMREEFAALGVPFNERGRMTDEQLELVRQLWTKEHINFEGSYYQVRDIAFFPKPMQGVPLWVGGEGIHAQRRAARFGDAWFPYFVRITPEKLQAGFATVQHLSAEAGRDPAHICFACCRPIEVTSQAVPQDPEVLRGSPEQLVEMLRMYRDIGVAHLALQFMAPRWPERKVQIERFAREVLPYLHI</sequence>
<feature type="domain" description="Luciferase-like" evidence="5">
    <location>
        <begin position="1"/>
        <end position="240"/>
    </location>
</feature>